<keyword evidence="4 13" id="KW-0813">Transport</keyword>
<feature type="transmembrane region" description="Helical" evidence="13">
    <location>
        <begin position="372"/>
        <end position="392"/>
    </location>
</feature>
<name>A0ABU9C485_9BURK</name>
<evidence type="ECO:0000313" key="16">
    <source>
        <dbReference type="EMBL" id="MEK8046694.1"/>
    </source>
</evidence>
<dbReference type="NCBIfam" id="TIGR03593">
    <property type="entry name" value="yidC_nterm"/>
    <property type="match status" value="1"/>
</dbReference>
<dbReference type="InterPro" id="IPR038221">
    <property type="entry name" value="YidC_periplasmic_sf"/>
</dbReference>
<dbReference type="Pfam" id="PF14849">
    <property type="entry name" value="YidC_periplas"/>
    <property type="match status" value="1"/>
</dbReference>
<keyword evidence="5 13" id="KW-1003">Cell membrane</keyword>
<dbReference type="NCBIfam" id="TIGR03592">
    <property type="entry name" value="yidC_oxa1_cterm"/>
    <property type="match status" value="1"/>
</dbReference>
<keyword evidence="6 13" id="KW-0812">Transmembrane</keyword>
<evidence type="ECO:0000256" key="12">
    <source>
        <dbReference type="ARBA" id="ARBA00033342"/>
    </source>
</evidence>
<evidence type="ECO:0000256" key="3">
    <source>
        <dbReference type="ARBA" id="ARBA00015325"/>
    </source>
</evidence>
<keyword evidence="7 13" id="KW-0653">Protein transport</keyword>
<dbReference type="PANTHER" id="PTHR12428:SF65">
    <property type="entry name" value="CYTOCHROME C OXIDASE ASSEMBLY PROTEIN COX18, MITOCHONDRIAL"/>
    <property type="match status" value="1"/>
</dbReference>
<proteinExistence type="inferred from homology"/>
<comment type="subcellular location">
    <subcellularLocation>
        <location evidence="1">Cell inner membrane</location>
        <topology evidence="1">Multi-pass membrane protein</topology>
    </subcellularLocation>
    <subcellularLocation>
        <location evidence="13">Cell membrane</location>
        <topology evidence="13">Multi-pass membrane protein</topology>
    </subcellularLocation>
</comment>
<dbReference type="Gene3D" id="2.70.98.90">
    <property type="match status" value="1"/>
</dbReference>
<feature type="domain" description="Membrane insertase YidC/Oxa/ALB C-terminal" evidence="14">
    <location>
        <begin position="372"/>
        <end position="550"/>
    </location>
</feature>
<evidence type="ECO:0000313" key="17">
    <source>
        <dbReference type="Proteomes" id="UP001379945"/>
    </source>
</evidence>
<evidence type="ECO:0000256" key="5">
    <source>
        <dbReference type="ARBA" id="ARBA00022475"/>
    </source>
</evidence>
<dbReference type="PRINTS" id="PR01900">
    <property type="entry name" value="YIDCPROTEIN"/>
</dbReference>
<dbReference type="RefSeq" id="WP_341398992.1">
    <property type="nucleotide sequence ID" value="NZ_JBBUTI010000006.1"/>
</dbReference>
<dbReference type="CDD" id="cd19961">
    <property type="entry name" value="EcYidC-like_peri"/>
    <property type="match status" value="1"/>
</dbReference>
<comment type="subunit">
    <text evidence="13">Interacts with the Sec translocase complex via SecD. Specifically interacts with transmembrane segments of nascent integral membrane proteins during membrane integration.</text>
</comment>
<comment type="similarity">
    <text evidence="2 13">Belongs to the OXA1/ALB3/YidC family. Type 1 subfamily.</text>
</comment>
<dbReference type="InterPro" id="IPR019998">
    <property type="entry name" value="Membr_insert_YidC"/>
</dbReference>
<dbReference type="EMBL" id="JBBUTI010000006">
    <property type="protein sequence ID" value="MEK8046694.1"/>
    <property type="molecule type" value="Genomic_DNA"/>
</dbReference>
<protein>
    <recommendedName>
        <fullName evidence="3 13">Membrane protein insertase YidC</fullName>
    </recommendedName>
    <alternativeName>
        <fullName evidence="12 13">Foldase YidC</fullName>
    </alternativeName>
    <alternativeName>
        <fullName evidence="11 13">Membrane integrase YidC</fullName>
    </alternativeName>
    <alternativeName>
        <fullName evidence="13">Membrane protein YidC</fullName>
    </alternativeName>
</protein>
<evidence type="ECO:0000259" key="15">
    <source>
        <dbReference type="Pfam" id="PF14849"/>
    </source>
</evidence>
<reference evidence="16 17" key="1">
    <citation type="submission" date="2024-04" db="EMBL/GenBank/DDBJ databases">
        <title>Novel species of the genus Ideonella isolated from streams.</title>
        <authorList>
            <person name="Lu H."/>
        </authorList>
    </citation>
    <scope>NUCLEOTIDE SEQUENCE [LARGE SCALE GENOMIC DNA]</scope>
    <source>
        <strain evidence="16 17">LYT19W</strain>
    </source>
</reference>
<comment type="caution">
    <text evidence="16">The sequence shown here is derived from an EMBL/GenBank/DDBJ whole genome shotgun (WGS) entry which is preliminary data.</text>
</comment>
<evidence type="ECO:0000256" key="2">
    <source>
        <dbReference type="ARBA" id="ARBA00010527"/>
    </source>
</evidence>
<dbReference type="NCBIfam" id="NF002352">
    <property type="entry name" value="PRK01318.1-3"/>
    <property type="match status" value="1"/>
</dbReference>
<dbReference type="InterPro" id="IPR028053">
    <property type="entry name" value="Membr_insert_YidC_N"/>
</dbReference>
<evidence type="ECO:0000256" key="10">
    <source>
        <dbReference type="ARBA" id="ARBA00023186"/>
    </source>
</evidence>
<feature type="transmembrane region" description="Helical" evidence="13">
    <location>
        <begin position="435"/>
        <end position="462"/>
    </location>
</feature>
<dbReference type="InterPro" id="IPR001708">
    <property type="entry name" value="YidC/ALB3/OXA1/COX18"/>
</dbReference>
<evidence type="ECO:0000256" key="1">
    <source>
        <dbReference type="ARBA" id="ARBA00004429"/>
    </source>
</evidence>
<keyword evidence="10 13" id="KW-0143">Chaperone</keyword>
<keyword evidence="9 13" id="KW-0472">Membrane</keyword>
<feature type="domain" description="Membrane insertase YidC N-terminal" evidence="15">
    <location>
        <begin position="81"/>
        <end position="361"/>
    </location>
</feature>
<feature type="transmembrane region" description="Helical" evidence="13">
    <location>
        <begin position="511"/>
        <end position="536"/>
    </location>
</feature>
<organism evidence="16 17">
    <name type="scientific">Ideonella margarita</name>
    <dbReference type="NCBI Taxonomy" id="2984191"/>
    <lineage>
        <taxon>Bacteria</taxon>
        <taxon>Pseudomonadati</taxon>
        <taxon>Pseudomonadota</taxon>
        <taxon>Betaproteobacteria</taxon>
        <taxon>Burkholderiales</taxon>
        <taxon>Sphaerotilaceae</taxon>
        <taxon>Ideonella</taxon>
    </lineage>
</organism>
<comment type="caution">
    <text evidence="13">Lacks conserved residue(s) required for the propagation of feature annotation.</text>
</comment>
<comment type="function">
    <text evidence="13">Required for the insertion and/or proper folding and/or complex formation of integral membrane proteins into the membrane. Involved in integration of membrane proteins that insert both dependently and independently of the Sec translocase complex, as well as at least some lipoproteins. Aids folding of multispanning membrane proteins.</text>
</comment>
<sequence length="555" mass="61417">MTDMRRTLLWVVFTMSLVLLWDAWNKHNGQPTLFGAPIAVAGASAPGSAPAGVPAPAAAAVAGPAGAIAAAPATAPSEKFDVTTDVYKLSFDARGGDLARAELLKFKDDIDPTRQVVLLDDSKDRVYLAQTGLIPSAGGAALPTHFTQLKALPGERVLKDGVDQLEVKFESPEVGGVKLIKTYTLKRGDYTIGVKHEVQNVGAAPVQPQLYLQLLRDGNAPPGGSSFYSTFTGPALYTEAKKFEKVEFKDIAKRAEGEKPAHQTSANEGWIAMVQHYFTSAWLVADGSPREFRTSKVKDNLFSVAMVQPLGVIAPGASVANEARLYVGPQEEFKLAALAPGLELVKDYGMFHLLSKPLFWLLTQLNALLHNWGWSIIALVVLLKIAFYWLNAKAYKSMAKMKAINPKVMELRERYKDEPQKMQQEMMRIYREEKVNPLGGCLPIFIQMPFFMALYWVLLSTVEMRGAPWLGWITDLSAKDPLFILPVLMTASSLFQVWLNPAPTDPMQAKMMWIMPLAFSFMFFFFPSGLVLYWLVNNILSIAQQWVINKRLGVN</sequence>
<evidence type="ECO:0000256" key="8">
    <source>
        <dbReference type="ARBA" id="ARBA00022989"/>
    </source>
</evidence>
<accession>A0ABU9C485</accession>
<dbReference type="InterPro" id="IPR047196">
    <property type="entry name" value="YidC_ALB_C"/>
</dbReference>
<evidence type="ECO:0000256" key="7">
    <source>
        <dbReference type="ARBA" id="ARBA00022927"/>
    </source>
</evidence>
<keyword evidence="17" id="KW-1185">Reference proteome</keyword>
<evidence type="ECO:0000259" key="14">
    <source>
        <dbReference type="Pfam" id="PF02096"/>
    </source>
</evidence>
<evidence type="ECO:0000256" key="6">
    <source>
        <dbReference type="ARBA" id="ARBA00022692"/>
    </source>
</evidence>
<dbReference type="HAMAP" id="MF_01810">
    <property type="entry name" value="YidC_type1"/>
    <property type="match status" value="1"/>
</dbReference>
<dbReference type="Proteomes" id="UP001379945">
    <property type="component" value="Unassembled WGS sequence"/>
</dbReference>
<evidence type="ECO:0000256" key="9">
    <source>
        <dbReference type="ARBA" id="ARBA00023136"/>
    </source>
</evidence>
<dbReference type="CDD" id="cd20070">
    <property type="entry name" value="5TM_YidC_Alb3"/>
    <property type="match status" value="1"/>
</dbReference>
<keyword evidence="8 13" id="KW-1133">Transmembrane helix</keyword>
<evidence type="ECO:0000256" key="4">
    <source>
        <dbReference type="ARBA" id="ARBA00022448"/>
    </source>
</evidence>
<dbReference type="InterPro" id="IPR028055">
    <property type="entry name" value="YidC/Oxa/ALB_C"/>
</dbReference>
<evidence type="ECO:0000256" key="11">
    <source>
        <dbReference type="ARBA" id="ARBA00033245"/>
    </source>
</evidence>
<dbReference type="PANTHER" id="PTHR12428">
    <property type="entry name" value="OXA1"/>
    <property type="match status" value="1"/>
</dbReference>
<dbReference type="Pfam" id="PF02096">
    <property type="entry name" value="60KD_IMP"/>
    <property type="match status" value="1"/>
</dbReference>
<dbReference type="PRINTS" id="PR00701">
    <property type="entry name" value="60KDINNERMP"/>
</dbReference>
<evidence type="ECO:0000256" key="13">
    <source>
        <dbReference type="HAMAP-Rule" id="MF_01810"/>
    </source>
</evidence>
<gene>
    <name evidence="13 16" type="primary">yidC</name>
    <name evidence="16" type="ORF">AACH00_10070</name>
</gene>